<organism evidence="2 3">
    <name type="scientific">Schistosoma margrebowiei</name>
    <dbReference type="NCBI Taxonomy" id="48269"/>
    <lineage>
        <taxon>Eukaryota</taxon>
        <taxon>Metazoa</taxon>
        <taxon>Spiralia</taxon>
        <taxon>Lophotrochozoa</taxon>
        <taxon>Platyhelminthes</taxon>
        <taxon>Trematoda</taxon>
        <taxon>Digenea</taxon>
        <taxon>Strigeidida</taxon>
        <taxon>Schistosomatoidea</taxon>
        <taxon>Schistosomatidae</taxon>
        <taxon>Schistosoma</taxon>
    </lineage>
</organism>
<feature type="compositionally biased region" description="Low complexity" evidence="1">
    <location>
        <begin position="53"/>
        <end position="70"/>
    </location>
</feature>
<gene>
    <name evidence="2" type="ORF">SMRZ_LOCUS25374</name>
</gene>
<proteinExistence type="predicted"/>
<dbReference type="AlphaFoldDB" id="A0A183NAP9"/>
<evidence type="ECO:0000256" key="1">
    <source>
        <dbReference type="SAM" id="MobiDB-lite"/>
    </source>
</evidence>
<reference evidence="2 3" key="1">
    <citation type="submission" date="2018-11" db="EMBL/GenBank/DDBJ databases">
        <authorList>
            <consortium name="Pathogen Informatics"/>
        </authorList>
    </citation>
    <scope>NUCLEOTIDE SEQUENCE [LARGE SCALE GENOMIC DNA]</scope>
    <source>
        <strain evidence="2 3">Zambia</strain>
    </source>
</reference>
<dbReference type="STRING" id="48269.A0A183NAP9"/>
<accession>A0A183NAP9</accession>
<dbReference type="EMBL" id="UZAI01021262">
    <property type="protein sequence ID" value="VDP54971.1"/>
    <property type="molecule type" value="Genomic_DNA"/>
</dbReference>
<dbReference type="Proteomes" id="UP000277204">
    <property type="component" value="Unassembled WGS sequence"/>
</dbReference>
<sequence length="159" mass="17918">MPEIYDQPNISTHSTTSNSDEMWNLESTLGATLPSTSNINTESVISNHHHHANSGSNLNNNNGHFDFDLNGTSNNMNDQFPQQLQQQSTFQSAQTSLTIEQQQQEQQTVRKRTPADFLGEHQKLVDLEKLIEKNPGNSLQNCFIVYNLFTCLVSQILLV</sequence>
<keyword evidence="3" id="KW-1185">Reference proteome</keyword>
<protein>
    <submittedName>
        <fullName evidence="2">Uncharacterized protein</fullName>
    </submittedName>
</protein>
<feature type="region of interest" description="Disordered" evidence="1">
    <location>
        <begin position="48"/>
        <end position="79"/>
    </location>
</feature>
<name>A0A183NAP9_9TREM</name>
<evidence type="ECO:0000313" key="2">
    <source>
        <dbReference type="EMBL" id="VDP54971.1"/>
    </source>
</evidence>
<evidence type="ECO:0000313" key="3">
    <source>
        <dbReference type="Proteomes" id="UP000277204"/>
    </source>
</evidence>